<dbReference type="PANTHER" id="PTHR28581:SF1">
    <property type="entry name" value="CONSORTIN"/>
    <property type="match status" value="1"/>
</dbReference>
<feature type="compositionally biased region" description="Polar residues" evidence="1">
    <location>
        <begin position="239"/>
        <end position="255"/>
    </location>
</feature>
<feature type="domain" description="Consortin N-terminal" evidence="4">
    <location>
        <begin position="94"/>
        <end position="145"/>
    </location>
</feature>
<dbReference type="GO" id="GO:0005802">
    <property type="term" value="C:trans-Golgi network"/>
    <property type="evidence" value="ECO:0007669"/>
    <property type="project" value="InterPro"/>
</dbReference>
<feature type="compositionally biased region" description="Acidic residues" evidence="1">
    <location>
        <begin position="1"/>
        <end position="13"/>
    </location>
</feature>
<reference evidence="5" key="1">
    <citation type="submission" date="2025-08" db="UniProtKB">
        <authorList>
            <consortium name="Ensembl"/>
        </authorList>
    </citation>
    <scope>IDENTIFICATION</scope>
</reference>
<dbReference type="GO" id="GO:0030133">
    <property type="term" value="C:transport vesicle"/>
    <property type="evidence" value="ECO:0007669"/>
    <property type="project" value="TreeGrafter"/>
</dbReference>
<dbReference type="GO" id="GO:0042998">
    <property type="term" value="P:positive regulation of Golgi to plasma membrane protein transport"/>
    <property type="evidence" value="ECO:0007669"/>
    <property type="project" value="InterPro"/>
</dbReference>
<feature type="region of interest" description="Disordered" evidence="1">
    <location>
        <begin position="1"/>
        <end position="46"/>
    </location>
</feature>
<evidence type="ECO:0000313" key="6">
    <source>
        <dbReference type="Proteomes" id="UP000261540"/>
    </source>
</evidence>
<dbReference type="AlphaFoldDB" id="A0A3B3QIB2"/>
<dbReference type="STRING" id="1676925.ENSPKIP00000005559"/>
<feature type="region of interest" description="Disordered" evidence="1">
    <location>
        <begin position="452"/>
        <end position="483"/>
    </location>
</feature>
<dbReference type="Proteomes" id="UP000261540">
    <property type="component" value="Unplaced"/>
</dbReference>
<feature type="transmembrane region" description="Helical" evidence="2">
    <location>
        <begin position="495"/>
        <end position="519"/>
    </location>
</feature>
<keyword evidence="6" id="KW-1185">Reference proteome</keyword>
<dbReference type="Pfam" id="PF15281">
    <property type="entry name" value="Consortin_C"/>
    <property type="match status" value="1"/>
</dbReference>
<dbReference type="Pfam" id="PF22883">
    <property type="entry name" value="Consortin_N"/>
    <property type="match status" value="1"/>
</dbReference>
<evidence type="ECO:0000313" key="5">
    <source>
        <dbReference type="Ensembl" id="ENSPKIP00000005559.1"/>
    </source>
</evidence>
<evidence type="ECO:0000256" key="1">
    <source>
        <dbReference type="SAM" id="MobiDB-lite"/>
    </source>
</evidence>
<keyword evidence="2" id="KW-0472">Membrane</keyword>
<organism evidence="5 6">
    <name type="scientific">Paramormyrops kingsleyae</name>
    <dbReference type="NCBI Taxonomy" id="1676925"/>
    <lineage>
        <taxon>Eukaryota</taxon>
        <taxon>Metazoa</taxon>
        <taxon>Chordata</taxon>
        <taxon>Craniata</taxon>
        <taxon>Vertebrata</taxon>
        <taxon>Euteleostomi</taxon>
        <taxon>Actinopterygii</taxon>
        <taxon>Neopterygii</taxon>
        <taxon>Teleostei</taxon>
        <taxon>Osteoglossocephala</taxon>
        <taxon>Osteoglossomorpha</taxon>
        <taxon>Osteoglossiformes</taxon>
        <taxon>Mormyridae</taxon>
        <taxon>Paramormyrops</taxon>
    </lineage>
</organism>
<name>A0A3B3QIB2_9TELE</name>
<dbReference type="KEGG" id="pki:111841171"/>
<dbReference type="InterPro" id="IPR028129">
    <property type="entry name" value="Consortin_C"/>
</dbReference>
<dbReference type="GO" id="GO:0005886">
    <property type="term" value="C:plasma membrane"/>
    <property type="evidence" value="ECO:0007669"/>
    <property type="project" value="TreeGrafter"/>
</dbReference>
<feature type="region of interest" description="Disordered" evidence="1">
    <location>
        <begin position="356"/>
        <end position="425"/>
    </location>
</feature>
<dbReference type="GeneTree" id="ENSGT00390000005861"/>
<evidence type="ECO:0000259" key="4">
    <source>
        <dbReference type="Pfam" id="PF22883"/>
    </source>
</evidence>
<dbReference type="OrthoDB" id="9894200at2759"/>
<feature type="region of interest" description="Disordered" evidence="1">
    <location>
        <begin position="314"/>
        <end position="338"/>
    </location>
</feature>
<feature type="domain" description="Consortin C-terminal" evidence="3">
    <location>
        <begin position="440"/>
        <end position="552"/>
    </location>
</feature>
<dbReference type="GO" id="GO:0071253">
    <property type="term" value="F:connexin binding"/>
    <property type="evidence" value="ECO:0007669"/>
    <property type="project" value="InterPro"/>
</dbReference>
<keyword evidence="2" id="KW-1133">Transmembrane helix</keyword>
<sequence length="556" mass="60018">MDEEELQTDEEVGETVADHRSIGHVSCHHGHEAGQEVPDQNFMTDNQEEDLGPQEQLVVTIGSCPSLFRSGDPAPLGPSPALLAWLRELGEHSDHSLLPLSLHQVAEAFFLERDYEWAIRFIQLERLYHERLLSNLAALQEQWESQFRATGSLEASCSENLDTLIGICRTHLRPVLKSPKHVTGGKVLEGDEPDAKAHSAGGTIEIPGQLRVEAEVSPVQAEGRDAITARHEGEGPCSPSHTHVQRTDTPTTSVTEMPAGRAGNEEILRGVAEQEGFLGDLLAGGRSQQHEVKGQVLLQGGALSANLATANHAPEAGSQVDGTGEQRTSQGHDGPLEAGEDAMVINGISDKLASETASPVVIKTDQPVPKEQEEEAEAAEEQAEVEDSEEQEEEKVTDGEALEEAGEDGQEENGLEDDMEQAEAGQDSLDDLAKRIQVEEMAPVDGLVSILKRSPSQDGGMSQEAADTKQTSKRRVRFREPDDELDQDEVGGASFLVLLVLCLATVVVSIGGTALYCAVADVTSSVCADFSHNVDFYIGHMQRGLELIKHWLCPSS</sequence>
<dbReference type="CTD" id="566273"/>
<proteinExistence type="predicted"/>
<feature type="compositionally biased region" description="Acidic residues" evidence="1">
    <location>
        <begin position="372"/>
        <end position="421"/>
    </location>
</feature>
<dbReference type="Ensembl" id="ENSPKIT00000029566.1">
    <property type="protein sequence ID" value="ENSPKIP00000005559.1"/>
    <property type="gene ID" value="ENSPKIG00000022184.1"/>
</dbReference>
<keyword evidence="2" id="KW-0812">Transmembrane</keyword>
<protein>
    <submittedName>
        <fullName evidence="5">Consortin, connexin sorting protein b</fullName>
    </submittedName>
</protein>
<dbReference type="InterPro" id="IPR042318">
    <property type="entry name" value="Consortin"/>
</dbReference>
<accession>A0A3B3QIB2</accession>
<evidence type="ECO:0000256" key="2">
    <source>
        <dbReference type="SAM" id="Phobius"/>
    </source>
</evidence>
<reference evidence="5" key="2">
    <citation type="submission" date="2025-09" db="UniProtKB">
        <authorList>
            <consortium name="Ensembl"/>
        </authorList>
    </citation>
    <scope>IDENTIFICATION</scope>
</reference>
<dbReference type="PANTHER" id="PTHR28581">
    <property type="entry name" value="CONSORTIN"/>
    <property type="match status" value="1"/>
</dbReference>
<dbReference type="InterPro" id="IPR054132">
    <property type="entry name" value="Consortin_N"/>
</dbReference>
<feature type="region of interest" description="Disordered" evidence="1">
    <location>
        <begin position="231"/>
        <end position="257"/>
    </location>
</feature>
<evidence type="ECO:0000259" key="3">
    <source>
        <dbReference type="Pfam" id="PF15281"/>
    </source>
</evidence>